<dbReference type="InterPro" id="IPR011059">
    <property type="entry name" value="Metal-dep_hydrolase_composite"/>
</dbReference>
<dbReference type="Gene3D" id="3.10.310.70">
    <property type="match status" value="1"/>
</dbReference>
<evidence type="ECO:0000259" key="1">
    <source>
        <dbReference type="Pfam" id="PF07969"/>
    </source>
</evidence>
<feature type="domain" description="Amidohydrolase 3" evidence="1">
    <location>
        <begin position="52"/>
        <end position="505"/>
    </location>
</feature>
<dbReference type="SUPFAM" id="SSF51338">
    <property type="entry name" value="Composite domain of metallo-dependent hydrolases"/>
    <property type="match status" value="1"/>
</dbReference>
<sequence>MVLRRVRLVPVAARAGRAPAPAAPDGPVDVRIADGEVTAVAPHLDPRPGEPVLDAGGRWAVPGLWDRHVHLGQWAGTFGRLDLSTAGSAAAVLDLVRARLAAHPAGRPLLGFGFRDALWPDVPTLGALDAVAGATAVVLASGDVHSGWLSSAARALLGLPAGGPADDGLVREGPWFTALAKVPSLPGADAAAGYRQALADAAGRGVVGVVDVEFAANEREWPERIGQGLDLLRVRAGVYPDRLEAVLAAGLRTGDPLPGGAGLVTMGPLKIISDGALNTRTAHCRDAYPVPGDAGHPCGVQSVGPDELDRLLRRARQGRLAVALHAIGDAAVGLALDAFAATGARGSIEHAQLLTPADAARMARLGVVASVQPAHLLDDRDVAERVWPGRTGDAFPFRTLLDAGVPLALGSDAPVAPLDPWLAMAAAVHRSGDDRAPWHPEQQLSVAEALVASTDGQGTLGVGSRGDVVLLDADPLAPAATTAEAAAGLRAMPVAATVLGGRVTHDGH</sequence>
<dbReference type="Proteomes" id="UP000429644">
    <property type="component" value="Unassembled WGS sequence"/>
</dbReference>
<proteinExistence type="predicted"/>
<organism evidence="2 3">
    <name type="scientific">Georgenia ruanii</name>
    <dbReference type="NCBI Taxonomy" id="348442"/>
    <lineage>
        <taxon>Bacteria</taxon>
        <taxon>Bacillati</taxon>
        <taxon>Actinomycetota</taxon>
        <taxon>Actinomycetes</taxon>
        <taxon>Micrococcales</taxon>
        <taxon>Bogoriellaceae</taxon>
        <taxon>Georgenia</taxon>
    </lineage>
</organism>
<comment type="caution">
    <text evidence="2">The sequence shown here is derived from an EMBL/GenBank/DDBJ whole genome shotgun (WGS) entry which is preliminary data.</text>
</comment>
<dbReference type="Gene3D" id="2.30.40.10">
    <property type="entry name" value="Urease, subunit C, domain 1"/>
    <property type="match status" value="1"/>
</dbReference>
<dbReference type="OrthoDB" id="3238066at2"/>
<dbReference type="Pfam" id="PF07969">
    <property type="entry name" value="Amidohydro_3"/>
    <property type="match status" value="1"/>
</dbReference>
<name>A0A7J9UYQ4_9MICO</name>
<dbReference type="PANTHER" id="PTHR22642:SF2">
    <property type="entry name" value="PROTEIN LONG AFTER FAR-RED 3"/>
    <property type="match status" value="1"/>
</dbReference>
<evidence type="ECO:0000313" key="2">
    <source>
        <dbReference type="EMBL" id="MPV89765.1"/>
    </source>
</evidence>
<evidence type="ECO:0000313" key="3">
    <source>
        <dbReference type="Proteomes" id="UP000429644"/>
    </source>
</evidence>
<dbReference type="GO" id="GO:0016810">
    <property type="term" value="F:hydrolase activity, acting on carbon-nitrogen (but not peptide) bonds"/>
    <property type="evidence" value="ECO:0007669"/>
    <property type="project" value="InterPro"/>
</dbReference>
<keyword evidence="2" id="KW-0378">Hydrolase</keyword>
<gene>
    <name evidence="2" type="ORF">GB882_13900</name>
</gene>
<keyword evidence="3" id="KW-1185">Reference proteome</keyword>
<dbReference type="EMBL" id="WHPD01002999">
    <property type="protein sequence ID" value="MPV89765.1"/>
    <property type="molecule type" value="Genomic_DNA"/>
</dbReference>
<dbReference type="Gene3D" id="3.20.20.140">
    <property type="entry name" value="Metal-dependent hydrolases"/>
    <property type="match status" value="1"/>
</dbReference>
<dbReference type="AlphaFoldDB" id="A0A7J9UYQ4"/>
<reference evidence="2 3" key="1">
    <citation type="submission" date="2019-10" db="EMBL/GenBank/DDBJ databases">
        <title>Georgenia wutianyii sp. nov. and Georgenia yuyongxinii sp. nov. isolated from plateau pika (Ochotona curzoniae) in the Qinghai-Tibet plateau of China.</title>
        <authorList>
            <person name="Tian Z."/>
        </authorList>
    </citation>
    <scope>NUCLEOTIDE SEQUENCE [LARGE SCALE GENOMIC DNA]</scope>
    <source>
        <strain evidence="2 3">JCM 15130</strain>
    </source>
</reference>
<dbReference type="PANTHER" id="PTHR22642">
    <property type="entry name" value="IMIDAZOLONEPROPIONASE"/>
    <property type="match status" value="1"/>
</dbReference>
<dbReference type="InterPro" id="IPR032466">
    <property type="entry name" value="Metal_Hydrolase"/>
</dbReference>
<dbReference type="InterPro" id="IPR013108">
    <property type="entry name" value="Amidohydro_3"/>
</dbReference>
<dbReference type="SUPFAM" id="SSF51556">
    <property type="entry name" value="Metallo-dependent hydrolases"/>
    <property type="match status" value="1"/>
</dbReference>
<accession>A0A7J9UYQ4</accession>
<protein>
    <submittedName>
        <fullName evidence="2">Amidohydrolase family protein</fullName>
    </submittedName>
</protein>